<dbReference type="InParanoid" id="A0A316V6X0"/>
<accession>A0A316V6X0</accession>
<feature type="compositionally biased region" description="Basic and acidic residues" evidence="1">
    <location>
        <begin position="291"/>
        <end position="301"/>
    </location>
</feature>
<dbReference type="Proteomes" id="UP000245771">
    <property type="component" value="Unassembled WGS sequence"/>
</dbReference>
<feature type="compositionally biased region" description="Basic residues" evidence="1">
    <location>
        <begin position="279"/>
        <end position="290"/>
    </location>
</feature>
<evidence type="ECO:0000256" key="2">
    <source>
        <dbReference type="SAM" id="Phobius"/>
    </source>
</evidence>
<reference evidence="3 4" key="1">
    <citation type="journal article" date="2018" name="Mol. Biol. Evol.">
        <title>Broad Genomic Sampling Reveals a Smut Pathogenic Ancestry of the Fungal Clade Ustilaginomycotina.</title>
        <authorList>
            <person name="Kijpornyongpan T."/>
            <person name="Mondo S.J."/>
            <person name="Barry K."/>
            <person name="Sandor L."/>
            <person name="Lee J."/>
            <person name="Lipzen A."/>
            <person name="Pangilinan J."/>
            <person name="LaButti K."/>
            <person name="Hainaut M."/>
            <person name="Henrissat B."/>
            <person name="Grigoriev I.V."/>
            <person name="Spatafora J.W."/>
            <person name="Aime M.C."/>
        </authorList>
    </citation>
    <scope>NUCLEOTIDE SEQUENCE [LARGE SCALE GENOMIC DNA]</scope>
    <source>
        <strain evidence="3 4">MCA 3882</strain>
    </source>
</reference>
<feature type="region of interest" description="Disordered" evidence="1">
    <location>
        <begin position="178"/>
        <end position="197"/>
    </location>
</feature>
<keyword evidence="2" id="KW-1133">Transmembrane helix</keyword>
<gene>
    <name evidence="3" type="ORF">FA14DRAFT_79479</name>
</gene>
<dbReference type="RefSeq" id="XP_025353236.1">
    <property type="nucleotide sequence ID" value="XM_025502904.1"/>
</dbReference>
<keyword evidence="2" id="KW-0812">Transmembrane</keyword>
<protein>
    <submittedName>
        <fullName evidence="3">Uncharacterized protein</fullName>
    </submittedName>
</protein>
<feature type="region of interest" description="Disordered" evidence="1">
    <location>
        <begin position="126"/>
        <end position="154"/>
    </location>
</feature>
<name>A0A316V6X0_9BASI</name>
<evidence type="ECO:0000313" key="4">
    <source>
        <dbReference type="Proteomes" id="UP000245771"/>
    </source>
</evidence>
<dbReference type="GeneID" id="37024685"/>
<evidence type="ECO:0000313" key="3">
    <source>
        <dbReference type="EMBL" id="PWN32934.1"/>
    </source>
</evidence>
<evidence type="ECO:0000256" key="1">
    <source>
        <dbReference type="SAM" id="MobiDB-lite"/>
    </source>
</evidence>
<dbReference type="AlphaFoldDB" id="A0A316V6X0"/>
<dbReference type="EMBL" id="KZ819605">
    <property type="protein sequence ID" value="PWN32934.1"/>
    <property type="molecule type" value="Genomic_DNA"/>
</dbReference>
<keyword evidence="4" id="KW-1185">Reference proteome</keyword>
<sequence>MSASASLYDQSAYLVMKSLLVPGVIFTFVATSIVKCSGEGSTSHPNPAIGESSSSHGWIDNVLVDSSPSVSQNSPLTFANERHEGRLAPTRVTSPSSSGWVESVLRDSPASHDFLHNSIHSPSVATAVPSAHQGEKGAPRGSSATLPYPHGTVIKKYNPREGDFRTKEASWRIHDHERSVKHSNRSVMGKGINEDSPKMHKYLDEKRIRFHLDNLKEDHPVRYVRELHNASIWKYNKNAAIHKRKAIRMFHQMQPKPTFKQMEDAHLEHRLHLCNLRREKYKRRQARKKNARDEHPHRDHE</sequence>
<feature type="transmembrane region" description="Helical" evidence="2">
    <location>
        <begin position="12"/>
        <end position="34"/>
    </location>
</feature>
<proteinExistence type="predicted"/>
<keyword evidence="2" id="KW-0472">Membrane</keyword>
<feature type="region of interest" description="Disordered" evidence="1">
    <location>
        <begin position="69"/>
        <end position="99"/>
    </location>
</feature>
<organism evidence="3 4">
    <name type="scientific">Meira miltonrushii</name>
    <dbReference type="NCBI Taxonomy" id="1280837"/>
    <lineage>
        <taxon>Eukaryota</taxon>
        <taxon>Fungi</taxon>
        <taxon>Dikarya</taxon>
        <taxon>Basidiomycota</taxon>
        <taxon>Ustilaginomycotina</taxon>
        <taxon>Exobasidiomycetes</taxon>
        <taxon>Exobasidiales</taxon>
        <taxon>Brachybasidiaceae</taxon>
        <taxon>Meira</taxon>
    </lineage>
</organism>
<feature type="region of interest" description="Disordered" evidence="1">
    <location>
        <begin position="278"/>
        <end position="301"/>
    </location>
</feature>